<evidence type="ECO:0000256" key="4">
    <source>
        <dbReference type="ARBA" id="ARBA00022806"/>
    </source>
</evidence>
<dbReference type="SMART" id="SM00382">
    <property type="entry name" value="AAA"/>
    <property type="match status" value="1"/>
</dbReference>
<evidence type="ECO:0000256" key="5">
    <source>
        <dbReference type="ARBA" id="ARBA00022840"/>
    </source>
</evidence>
<keyword evidence="4" id="KW-0347">Helicase</keyword>
<evidence type="ECO:0000259" key="8">
    <source>
        <dbReference type="PROSITE" id="PS51192"/>
    </source>
</evidence>
<keyword evidence="2" id="KW-0547">Nucleotide-binding</keyword>
<dbReference type="InterPro" id="IPR003593">
    <property type="entry name" value="AAA+_ATPase"/>
</dbReference>
<reference evidence="10 11" key="1">
    <citation type="submission" date="2019-03" db="EMBL/GenBank/DDBJ databases">
        <title>Genomics of glacier-inhabiting Cryobacterium strains.</title>
        <authorList>
            <person name="Liu Q."/>
            <person name="Xin Y.-H."/>
        </authorList>
    </citation>
    <scope>NUCLEOTIDE SEQUENCE [LARGE SCALE GENOMIC DNA]</scope>
    <source>
        <strain evidence="10 11">Sr59</strain>
    </source>
</reference>
<dbReference type="Pfam" id="PF21010">
    <property type="entry name" value="HA2_C"/>
    <property type="match status" value="1"/>
</dbReference>
<dbReference type="Pfam" id="PF00270">
    <property type="entry name" value="DEAD"/>
    <property type="match status" value="1"/>
</dbReference>
<evidence type="ECO:0000256" key="7">
    <source>
        <dbReference type="SAM" id="MobiDB-lite"/>
    </source>
</evidence>
<dbReference type="Gene3D" id="1.10.10.2130">
    <property type="entry name" value="DEAH helicase family, winged-helix domain"/>
    <property type="match status" value="1"/>
</dbReference>
<dbReference type="InterPro" id="IPR042035">
    <property type="entry name" value="DEAH_win-hel_dom"/>
</dbReference>
<organism evidence="10 11">
    <name type="scientific">Cryobacterium lactosi</name>
    <dbReference type="NCBI Taxonomy" id="1259202"/>
    <lineage>
        <taxon>Bacteria</taxon>
        <taxon>Bacillati</taxon>
        <taxon>Actinomycetota</taxon>
        <taxon>Actinomycetes</taxon>
        <taxon>Micrococcales</taxon>
        <taxon>Microbacteriaceae</taxon>
        <taxon>Cryobacterium</taxon>
    </lineage>
</organism>
<dbReference type="OrthoDB" id="9805617at2"/>
<dbReference type="PROSITE" id="PS51194">
    <property type="entry name" value="HELICASE_CTER"/>
    <property type="match status" value="1"/>
</dbReference>
<evidence type="ECO:0000313" key="10">
    <source>
        <dbReference type="EMBL" id="TFD95273.1"/>
    </source>
</evidence>
<dbReference type="InterPro" id="IPR014001">
    <property type="entry name" value="Helicase_ATP-bd"/>
</dbReference>
<dbReference type="SMART" id="SM00490">
    <property type="entry name" value="HELICc"/>
    <property type="match status" value="1"/>
</dbReference>
<dbReference type="Proteomes" id="UP000298468">
    <property type="component" value="Unassembled WGS sequence"/>
</dbReference>
<dbReference type="PANTHER" id="PTHR18934:SF99">
    <property type="entry name" value="ATP-DEPENDENT RNA HELICASE DHX37-RELATED"/>
    <property type="match status" value="1"/>
</dbReference>
<dbReference type="SMART" id="SM00847">
    <property type="entry name" value="HA2"/>
    <property type="match status" value="1"/>
</dbReference>
<dbReference type="Pfam" id="PF11898">
    <property type="entry name" value="DUF3418"/>
    <property type="match status" value="1"/>
</dbReference>
<dbReference type="CDD" id="cd18791">
    <property type="entry name" value="SF2_C_RHA"/>
    <property type="match status" value="1"/>
</dbReference>
<dbReference type="GO" id="GO:0003723">
    <property type="term" value="F:RNA binding"/>
    <property type="evidence" value="ECO:0007669"/>
    <property type="project" value="TreeGrafter"/>
</dbReference>
<dbReference type="InterPro" id="IPR024590">
    <property type="entry name" value="HrpA_C"/>
</dbReference>
<dbReference type="EC" id="3.6.4.13" evidence="1"/>
<dbReference type="SMART" id="SM00487">
    <property type="entry name" value="DEXDc"/>
    <property type="match status" value="1"/>
</dbReference>
<dbReference type="GO" id="GO:0005524">
    <property type="term" value="F:ATP binding"/>
    <property type="evidence" value="ECO:0007669"/>
    <property type="project" value="UniProtKB-KW"/>
</dbReference>
<feature type="domain" description="Helicase ATP-binding" evidence="8">
    <location>
        <begin position="22"/>
        <end position="182"/>
    </location>
</feature>
<dbReference type="EMBL" id="SOHM01000002">
    <property type="protein sequence ID" value="TFD95273.1"/>
    <property type="molecule type" value="Genomic_DNA"/>
</dbReference>
<gene>
    <name evidence="10" type="ORF">E3T61_01185</name>
</gene>
<dbReference type="InterPro" id="IPR007502">
    <property type="entry name" value="Helicase-assoc_dom"/>
</dbReference>
<dbReference type="FunFam" id="1.10.10.2130:FF:000001">
    <property type="entry name" value="Pre-mRNA-splicing factor ATP-dependent RNA helicase"/>
    <property type="match status" value="1"/>
</dbReference>
<feature type="domain" description="Helicase C-terminal" evidence="9">
    <location>
        <begin position="226"/>
        <end position="402"/>
    </location>
</feature>
<dbReference type="InterPro" id="IPR011545">
    <property type="entry name" value="DEAD/DEAH_box_helicase_dom"/>
</dbReference>
<dbReference type="NCBIfam" id="NF008348">
    <property type="entry name" value="PRK11131.1"/>
    <property type="match status" value="1"/>
</dbReference>
<protein>
    <recommendedName>
        <fullName evidence="1">RNA helicase</fullName>
        <ecNumber evidence="1">3.6.4.13</ecNumber>
    </recommendedName>
</protein>
<keyword evidence="5" id="KW-0067">ATP-binding</keyword>
<dbReference type="Gene3D" id="3.40.50.300">
    <property type="entry name" value="P-loop containing nucleotide triphosphate hydrolases"/>
    <property type="match status" value="2"/>
</dbReference>
<evidence type="ECO:0000259" key="9">
    <source>
        <dbReference type="PROSITE" id="PS51194"/>
    </source>
</evidence>
<dbReference type="Pfam" id="PF00271">
    <property type="entry name" value="Helicase_C"/>
    <property type="match status" value="1"/>
</dbReference>
<comment type="caution">
    <text evidence="10">The sequence shown here is derived from an EMBL/GenBank/DDBJ whole genome shotgun (WGS) entry which is preliminary data.</text>
</comment>
<dbReference type="SUPFAM" id="SSF52540">
    <property type="entry name" value="P-loop containing nucleoside triphosphate hydrolases"/>
    <property type="match status" value="1"/>
</dbReference>
<evidence type="ECO:0000256" key="6">
    <source>
        <dbReference type="ARBA" id="ARBA00047984"/>
    </source>
</evidence>
<dbReference type="RefSeq" id="WP_134639086.1">
    <property type="nucleotide sequence ID" value="NZ_SOHM01000002.1"/>
</dbReference>
<dbReference type="PROSITE" id="PS51192">
    <property type="entry name" value="HELICASE_ATP_BIND_1"/>
    <property type="match status" value="1"/>
</dbReference>
<dbReference type="GO" id="GO:0016787">
    <property type="term" value="F:hydrolase activity"/>
    <property type="evidence" value="ECO:0007669"/>
    <property type="project" value="UniProtKB-KW"/>
</dbReference>
<keyword evidence="3" id="KW-0378">Hydrolase</keyword>
<accession>A0A4R9BZC7</accession>
<comment type="catalytic activity">
    <reaction evidence="6">
        <text>ATP + H2O = ADP + phosphate + H(+)</text>
        <dbReference type="Rhea" id="RHEA:13065"/>
        <dbReference type="ChEBI" id="CHEBI:15377"/>
        <dbReference type="ChEBI" id="CHEBI:15378"/>
        <dbReference type="ChEBI" id="CHEBI:30616"/>
        <dbReference type="ChEBI" id="CHEBI:43474"/>
        <dbReference type="ChEBI" id="CHEBI:456216"/>
        <dbReference type="EC" id="3.6.4.13"/>
    </reaction>
</comment>
<sequence>MIPVTITFPPELPISQRRDDIARAIRDNQVVIVAGSTGSGKTTQLPKICLELGRESIGHTQPRRLAARTIAERIAEELGQEVGELVGYQVRFTDRVGADTRIKLMTDGILLNEIHRDRMLRKYDTIIIDEAHERSLNIDFLLGYLQQLLPQRPDLKLIITSATIDPASFAKHFAAADGTPAPIIEVSGRTYPVEIRYRPLVAEAPIDDDDEITDAAPSVDRDYIEGISAALDELERESNGDVLVFLSGETEIRDAADALQGKFAGGDRTSPTEVLPLYGRLSSADQHRVFQPSTVAGVRRRIILATNVAETSLTVPGIRYVIDAGTARISRYSVRSKVQRLPIEAIAQASANQRSGRSGRTSDGIAIRLYSEEDFTRRPEYTEPEILRTNLAAVILQMISLGLGDIAQFPFLTPPDSRNIKDGLDLLTELGAVKAVVAATGTPTEDPSQAGRSGRDGGGGRGGRDSGSRGGGRMAVTAGTHSLTRVGQQLAQLPIDPRFGRMVIESKVQGTSREVMAIVAGLTIQDVRERPLERRGSADEKHARFADPTSDFLSLLNLWNYLETQQKELGSSAFRRLCKNEYLNYLRVREWQDVYKQLRQLAKPLGLHIGDPAVNPDGIHRSMLSGLLSHIGLKDVAKKDYIGARQQRFVLFPGSALAKKQPNAVMSAELVETSRLFARMNAVVDPAWAEQLAGDLCKRSYSEPHWEKKQGAVVAYERVTLYGVPIVPRRRVQFSRVDPAYARELFIRHALVDGEWDLDRVDQRVTAFDRANTALRKELAELEERTRRRDILFDDEAVFEFYHRRIPAEVHSTRTFETWWRVARAATPDLLTMTAEALVPEDAPEIDESLFPPSWQQRDQRFALSYRFEPGAEDDGVTVQIPLALLARVSPTGFDWQVPGLRADLVTSLIKSLPKAIRRNVVPAADWAVRLLAELPPAPGVVRSSVELVETPQGASNRAHSLVEPVETSFAETLAALIQRLTYVPVTVRDFDLTRVPAHLRMTFRVVDERGKSVASGKDLTELQRRLGNKVRESVAKASAAVPTNAIERSGLTTWDFVELPRFIDTKQGDNTIRGYPTLIDDGSSVSIRMMSTVDEQARTLPGGVRRLLLLATASPVAYVQQHLKGGEKLSLATSPYRSTQALFDDCLAAAVDDVLYRVRPDGQVFMKAEFDSIRDRVSGVVMDSMFETVGLVARVLTASRAADKALKASTSMALLATLTDAREQLNGLVYPGFVSATGLAQLRHLPRYLGGITARIDKLLDNPNRDRVWMNEVQAATARFTDAGGRIPLPETAAPNLVRARWMIEELRISLFAQELRAAESVSLQRIQKVLAS</sequence>
<evidence type="ECO:0000256" key="3">
    <source>
        <dbReference type="ARBA" id="ARBA00022801"/>
    </source>
</evidence>
<dbReference type="InterPro" id="IPR001650">
    <property type="entry name" value="Helicase_C-like"/>
</dbReference>
<dbReference type="GO" id="GO:0003724">
    <property type="term" value="F:RNA helicase activity"/>
    <property type="evidence" value="ECO:0007669"/>
    <property type="project" value="UniProtKB-EC"/>
</dbReference>
<evidence type="ECO:0000256" key="1">
    <source>
        <dbReference type="ARBA" id="ARBA00012552"/>
    </source>
</evidence>
<proteinExistence type="predicted"/>
<dbReference type="Pfam" id="PF07717">
    <property type="entry name" value="OB_NTP_bind"/>
    <property type="match status" value="1"/>
</dbReference>
<evidence type="ECO:0000256" key="2">
    <source>
        <dbReference type="ARBA" id="ARBA00022741"/>
    </source>
</evidence>
<dbReference type="InterPro" id="IPR027417">
    <property type="entry name" value="P-loop_NTPase"/>
</dbReference>
<evidence type="ECO:0000313" key="11">
    <source>
        <dbReference type="Proteomes" id="UP000298468"/>
    </source>
</evidence>
<dbReference type="PANTHER" id="PTHR18934">
    <property type="entry name" value="ATP-DEPENDENT RNA HELICASE"/>
    <property type="match status" value="1"/>
</dbReference>
<keyword evidence="11" id="KW-1185">Reference proteome</keyword>
<dbReference type="InterPro" id="IPR011709">
    <property type="entry name" value="DEAD-box_helicase_OB_fold"/>
</dbReference>
<feature type="region of interest" description="Disordered" evidence="7">
    <location>
        <begin position="439"/>
        <end position="475"/>
    </location>
</feature>
<name>A0A4R9BZC7_9MICO</name>